<protein>
    <submittedName>
        <fullName evidence="2">Uncharacterized protein LOC113871541</fullName>
    </submittedName>
</protein>
<dbReference type="PANTHER" id="PTHR15503:SF45">
    <property type="entry name" value="RNA-DIRECTED DNA POLYMERASE HOMOLOG"/>
    <property type="match status" value="1"/>
</dbReference>
<dbReference type="Gene3D" id="3.10.10.10">
    <property type="entry name" value="HIV Type 1 Reverse Transcriptase, subunit A, domain 1"/>
    <property type="match status" value="1"/>
</dbReference>
<dbReference type="InterPro" id="IPR032567">
    <property type="entry name" value="RTL1-rel"/>
</dbReference>
<dbReference type="Pfam" id="PF08284">
    <property type="entry name" value="RVP_2"/>
    <property type="match status" value="1"/>
</dbReference>
<reference evidence="2" key="2">
    <citation type="submission" date="2025-08" db="UniProtKB">
        <authorList>
            <consortium name="RefSeq"/>
        </authorList>
    </citation>
    <scope>IDENTIFICATION</scope>
    <source>
        <tissue evidence="2">Young leaves</tissue>
    </source>
</reference>
<dbReference type="KEGG" id="aprc:113871541"/>
<sequence length="197" mass="22407">MEEIIHAMGHKEEYKVSYATYMLCGEAEDWWRLLDVLFDSAAMHSFVYVNYVKSLGLYVTELPCNIVVTTPTGKPVVTLEKTLIFGASMTKILRLLSHGAWENTVNVKAFMVMFSIEAESVVESEYISVVRDFLDILPEDVYELSPEREIEFVIDLISGASPIFVAPYRMSLMELAEVKKQVEDLLQKRFVQSSVSS</sequence>
<dbReference type="PANTHER" id="PTHR15503">
    <property type="entry name" value="LDOC1 RELATED"/>
    <property type="match status" value="1"/>
</dbReference>
<dbReference type="RefSeq" id="XP_027364436.1">
    <property type="nucleotide sequence ID" value="XM_027508635.1"/>
</dbReference>
<keyword evidence="1" id="KW-1185">Reference proteome</keyword>
<gene>
    <name evidence="2" type="primary">LOC113871541</name>
</gene>
<dbReference type="OrthoDB" id="1434744at2759"/>
<dbReference type="SUPFAM" id="SSF56672">
    <property type="entry name" value="DNA/RNA polymerases"/>
    <property type="match status" value="1"/>
</dbReference>
<dbReference type="InterPro" id="IPR043502">
    <property type="entry name" value="DNA/RNA_pol_sf"/>
</dbReference>
<name>A0A8B8M6Y6_ABRPR</name>
<proteinExistence type="predicted"/>
<accession>A0A8B8M6Y6</accession>
<evidence type="ECO:0000313" key="1">
    <source>
        <dbReference type="Proteomes" id="UP000694853"/>
    </source>
</evidence>
<reference evidence="1" key="1">
    <citation type="journal article" date="2019" name="Toxins">
        <title>Detection of Abrin-Like and Prepropulchellin-Like Toxin Genes and Transcripts Using Whole Genome Sequencing and Full-Length Transcript Sequencing of Abrus precatorius.</title>
        <authorList>
            <person name="Hovde B.T."/>
            <person name="Daligault H.E."/>
            <person name="Hanschen E.R."/>
            <person name="Kunde Y.A."/>
            <person name="Johnson M.B."/>
            <person name="Starkenburg S.R."/>
            <person name="Johnson S.L."/>
        </authorList>
    </citation>
    <scope>NUCLEOTIDE SEQUENCE [LARGE SCALE GENOMIC DNA]</scope>
</reference>
<dbReference type="GeneID" id="113871541"/>
<dbReference type="AlphaFoldDB" id="A0A8B8M6Y6"/>
<dbReference type="Proteomes" id="UP000694853">
    <property type="component" value="Unplaced"/>
</dbReference>
<evidence type="ECO:0000313" key="2">
    <source>
        <dbReference type="RefSeq" id="XP_027364436.1"/>
    </source>
</evidence>
<organism evidence="1 2">
    <name type="scientific">Abrus precatorius</name>
    <name type="common">Indian licorice</name>
    <name type="synonym">Glycine abrus</name>
    <dbReference type="NCBI Taxonomy" id="3816"/>
    <lineage>
        <taxon>Eukaryota</taxon>
        <taxon>Viridiplantae</taxon>
        <taxon>Streptophyta</taxon>
        <taxon>Embryophyta</taxon>
        <taxon>Tracheophyta</taxon>
        <taxon>Spermatophyta</taxon>
        <taxon>Magnoliopsida</taxon>
        <taxon>eudicotyledons</taxon>
        <taxon>Gunneridae</taxon>
        <taxon>Pentapetalae</taxon>
        <taxon>rosids</taxon>
        <taxon>fabids</taxon>
        <taxon>Fabales</taxon>
        <taxon>Fabaceae</taxon>
        <taxon>Papilionoideae</taxon>
        <taxon>50 kb inversion clade</taxon>
        <taxon>NPAAA clade</taxon>
        <taxon>indigoferoid/millettioid clade</taxon>
        <taxon>Abreae</taxon>
        <taxon>Abrus</taxon>
    </lineage>
</organism>